<dbReference type="GO" id="GO:0016491">
    <property type="term" value="F:oxidoreductase activity"/>
    <property type="evidence" value="ECO:0007669"/>
    <property type="project" value="TreeGrafter"/>
</dbReference>
<evidence type="ECO:0000313" key="3">
    <source>
        <dbReference type="Proteomes" id="UP000230002"/>
    </source>
</evidence>
<dbReference type="InterPro" id="IPR036291">
    <property type="entry name" value="NAD(P)-bd_dom_sf"/>
</dbReference>
<dbReference type="InterPro" id="IPR051468">
    <property type="entry name" value="Fungal_SecMetab_SDRs"/>
</dbReference>
<dbReference type="AlphaFoldDB" id="A0A2G8RY60"/>
<dbReference type="Gene3D" id="3.40.50.720">
    <property type="entry name" value="NAD(P)-binding Rossmann-like Domain"/>
    <property type="match status" value="1"/>
</dbReference>
<dbReference type="PANTHER" id="PTHR43544">
    <property type="entry name" value="SHORT-CHAIN DEHYDROGENASE/REDUCTASE"/>
    <property type="match status" value="1"/>
</dbReference>
<gene>
    <name evidence="2" type="ORF">GSI_12208</name>
</gene>
<dbReference type="EMBL" id="AYKW01000045">
    <property type="protein sequence ID" value="PIL26450.1"/>
    <property type="molecule type" value="Genomic_DNA"/>
</dbReference>
<dbReference type="PRINTS" id="PR00081">
    <property type="entry name" value="GDHRDH"/>
</dbReference>
<protein>
    <submittedName>
        <fullName evidence="2">Uncharacterized protein</fullName>
    </submittedName>
</protein>
<keyword evidence="3" id="KW-1185">Reference proteome</keyword>
<dbReference type="Pfam" id="PF00106">
    <property type="entry name" value="adh_short"/>
    <property type="match status" value="1"/>
</dbReference>
<dbReference type="OrthoDB" id="9876299at2759"/>
<dbReference type="SUPFAM" id="SSF51735">
    <property type="entry name" value="NAD(P)-binding Rossmann-fold domains"/>
    <property type="match status" value="1"/>
</dbReference>
<dbReference type="CDD" id="cd05325">
    <property type="entry name" value="carb_red_sniffer_like_SDR_c"/>
    <property type="match status" value="1"/>
</dbReference>
<name>A0A2G8RY60_9APHY</name>
<evidence type="ECO:0000256" key="1">
    <source>
        <dbReference type="ARBA" id="ARBA00006484"/>
    </source>
</evidence>
<dbReference type="InterPro" id="IPR002347">
    <property type="entry name" value="SDR_fam"/>
</dbReference>
<proteinExistence type="inferred from homology"/>
<comment type="similarity">
    <text evidence="1">Belongs to the short-chain dehydrogenases/reductases (SDR) family.</text>
</comment>
<dbReference type="PANTHER" id="PTHR43544:SF15">
    <property type="entry name" value="CHAIN DEHYDROGENASE (ATSC), PUTATIVE (AFU_ORTHOLOGUE AFUA_3G00180)-RELATED"/>
    <property type="match status" value="1"/>
</dbReference>
<reference evidence="2 3" key="1">
    <citation type="journal article" date="2015" name="Sci. Rep.">
        <title>Chromosome-level genome map provides insights into diverse defense mechanisms in the medicinal fungus Ganoderma sinense.</title>
        <authorList>
            <person name="Zhu Y."/>
            <person name="Xu J."/>
            <person name="Sun C."/>
            <person name="Zhou S."/>
            <person name="Xu H."/>
            <person name="Nelson D.R."/>
            <person name="Qian J."/>
            <person name="Song J."/>
            <person name="Luo H."/>
            <person name="Xiang L."/>
            <person name="Li Y."/>
            <person name="Xu Z."/>
            <person name="Ji A."/>
            <person name="Wang L."/>
            <person name="Lu S."/>
            <person name="Hayward A."/>
            <person name="Sun W."/>
            <person name="Li X."/>
            <person name="Schwartz D.C."/>
            <person name="Wang Y."/>
            <person name="Chen S."/>
        </authorList>
    </citation>
    <scope>NUCLEOTIDE SEQUENCE [LARGE SCALE GENOMIC DNA]</scope>
    <source>
        <strain evidence="2 3">ZZ0214-1</strain>
    </source>
</reference>
<comment type="caution">
    <text evidence="2">The sequence shown here is derived from an EMBL/GenBank/DDBJ whole genome shotgun (WGS) entry which is preliminary data.</text>
</comment>
<organism evidence="2 3">
    <name type="scientific">Ganoderma sinense ZZ0214-1</name>
    <dbReference type="NCBI Taxonomy" id="1077348"/>
    <lineage>
        <taxon>Eukaryota</taxon>
        <taxon>Fungi</taxon>
        <taxon>Dikarya</taxon>
        <taxon>Basidiomycota</taxon>
        <taxon>Agaricomycotina</taxon>
        <taxon>Agaricomycetes</taxon>
        <taxon>Polyporales</taxon>
        <taxon>Polyporaceae</taxon>
        <taxon>Ganoderma</taxon>
    </lineage>
</organism>
<dbReference type="GO" id="GO:0005737">
    <property type="term" value="C:cytoplasm"/>
    <property type="evidence" value="ECO:0007669"/>
    <property type="project" value="TreeGrafter"/>
</dbReference>
<accession>A0A2G8RY60</accession>
<dbReference type="Proteomes" id="UP000230002">
    <property type="component" value="Unassembled WGS sequence"/>
</dbReference>
<sequence length="270" mass="28484">MPSYAVIGASRGIGLEYVRQLASRPDTSVFAIVRNPAGSTHLQAVAAGLKNVHIIASDVADYSTLEHAAKQVAEVTEGKLDCLIHNAANMDINTVHKGFDDYTTMEELDSEFTSAFKVNSLGPIHSITAFLPLLRASNTKKIVVIGSGAGDLKAIQALNIANMVAYGMTKAAAVIATTKFAIKLKDEGFVVVTLAPGMVDTSATAGTDEDVVAEGYAAFTSLVKEYTGIQIAVQTPQASVAAQLRTIDGLEASRNGLFLSHRSGEYRPPT</sequence>
<evidence type="ECO:0000313" key="2">
    <source>
        <dbReference type="EMBL" id="PIL26450.1"/>
    </source>
</evidence>